<organism evidence="2">
    <name type="scientific">Spironucleus salmonicida</name>
    <dbReference type="NCBI Taxonomy" id="348837"/>
    <lineage>
        <taxon>Eukaryota</taxon>
        <taxon>Metamonada</taxon>
        <taxon>Diplomonadida</taxon>
        <taxon>Hexamitidae</taxon>
        <taxon>Hexamitinae</taxon>
        <taxon>Spironucleus</taxon>
    </lineage>
</organism>
<reference evidence="2 3" key="1">
    <citation type="journal article" date="2014" name="PLoS Genet.">
        <title>The Genome of Spironucleus salmonicida Highlights a Fish Pathogen Adapted to Fluctuating Environments.</title>
        <authorList>
            <person name="Xu F."/>
            <person name="Jerlstrom-Hultqvist J."/>
            <person name="Einarsson E."/>
            <person name="Astvaldsson A."/>
            <person name="Svard S.G."/>
            <person name="Andersson J.O."/>
        </authorList>
    </citation>
    <scope>NUCLEOTIDE SEQUENCE</scope>
    <source>
        <strain evidence="3">ATCC 50377</strain>
    </source>
</reference>
<reference evidence="3" key="2">
    <citation type="submission" date="2020-12" db="EMBL/GenBank/DDBJ databases">
        <title>New Spironucleus salmonicida genome in near-complete chromosomes.</title>
        <authorList>
            <person name="Xu F."/>
            <person name="Kurt Z."/>
            <person name="Jimenez-Gonzalez A."/>
            <person name="Astvaldsson A."/>
            <person name="Andersson J.O."/>
            <person name="Svard S.G."/>
        </authorList>
    </citation>
    <scope>NUCLEOTIDE SEQUENCE</scope>
    <source>
        <strain evidence="3">ATCC 50377</strain>
    </source>
</reference>
<keyword evidence="4" id="KW-1185">Reference proteome</keyword>
<evidence type="ECO:0000313" key="2">
    <source>
        <dbReference type="EMBL" id="EST44108.1"/>
    </source>
</evidence>
<proteinExistence type="predicted"/>
<evidence type="ECO:0000256" key="1">
    <source>
        <dbReference type="SAM" id="MobiDB-lite"/>
    </source>
</evidence>
<dbReference type="AlphaFoldDB" id="V6LIG5"/>
<evidence type="ECO:0000313" key="4">
    <source>
        <dbReference type="Proteomes" id="UP000018208"/>
    </source>
</evidence>
<name>V6LIG5_9EUKA</name>
<accession>V6LIG5</accession>
<feature type="compositionally biased region" description="Basic residues" evidence="1">
    <location>
        <begin position="155"/>
        <end position="169"/>
    </location>
</feature>
<sequence length="700" mass="75421">MTPHPAPGCQLHNRTSALRDRAYEQGASIASSRIFRSHPSAIPQPGQSTEARNYGLAAHQHGQIELPLVEFCYLRRGQRRQFFPPTRMPAKGAAAGPSAWRSGIGNGTLTGNLKILTSQLASGTLHAGLPTAPRFFCGPSRARSTRPAPHVTGSRARRVRRRRPAARRAGRPDAGVAGRRLRAGGLRSGGGLLRRHKRFGEGVVRDQQGDCRQGLDDDHVDVRHLSRLLPALGRRASHWLNWQQLASSPTTNGNWTLSRLSMQNRPGGSSTLWRSSRINACSLASGRWQRVSDLSMFQCPGAASASCPQGKAMKEANSATATRESRAPTGPAARRTLRVAEDILAVCMSISLPSPALTACSTKLCGAAGRTRNEDTTCFRPISTSRSASPTEPMTIDDSSTQWMMSLPMASRSVASVLEEVFSPATSSVLGNRVGTPRMQLLNSENLAMPCISRPSSVSQMQTTMKSTARQSTTHVGTALATFALAPSNWSAASTDASRHASSTFTSTASRKSARCEICWFSAGPSMKHFSPAMREVKTAQSTSTDSAACILWSVGCRPGGGLERSAGWLPCKPGRPACKVPDASWLVIILRFPVQVPFPMPLRQAEGPAAVPLAGMRVGGKNYLLWPRRRQQNSTNGNSICPCWCAASPQLRASVLWPGQGIALGWLRNMRLLAMLAPCSYARSRKALVRLWSWQPGAG</sequence>
<dbReference type="Proteomes" id="UP000018208">
    <property type="component" value="Unassembled WGS sequence"/>
</dbReference>
<gene>
    <name evidence="2" type="ORF">SS50377_16107</name>
    <name evidence="3" type="ORF">SS50377_24112</name>
</gene>
<feature type="region of interest" description="Disordered" evidence="1">
    <location>
        <begin position="139"/>
        <end position="189"/>
    </location>
</feature>
<evidence type="ECO:0000313" key="3">
    <source>
        <dbReference type="EMBL" id="KAH0574165.1"/>
    </source>
</evidence>
<dbReference type="EMBL" id="AUWU02000004">
    <property type="protein sequence ID" value="KAH0574165.1"/>
    <property type="molecule type" value="Genomic_DNA"/>
</dbReference>
<dbReference type="VEuPathDB" id="GiardiaDB:SS50377_24112"/>
<protein>
    <submittedName>
        <fullName evidence="2">Uncharacterized protein</fullName>
    </submittedName>
</protein>
<dbReference type="EMBL" id="KI546128">
    <property type="protein sequence ID" value="EST44108.1"/>
    <property type="molecule type" value="Genomic_DNA"/>
</dbReference>